<reference evidence="2 3" key="1">
    <citation type="submission" date="2019-08" db="EMBL/GenBank/DDBJ databases">
        <title>Parahaliea maris sp. nov., isolated from the surface seawater.</title>
        <authorList>
            <person name="Liu Y."/>
        </authorList>
    </citation>
    <scope>NUCLEOTIDE SEQUENCE [LARGE SCALE GENOMIC DNA]</scope>
    <source>
        <strain evidence="2 3">S2-26</strain>
    </source>
</reference>
<comment type="caution">
    <text evidence="2">The sequence shown here is derived from an EMBL/GenBank/DDBJ whole genome shotgun (WGS) entry which is preliminary data.</text>
</comment>
<evidence type="ECO:0000256" key="1">
    <source>
        <dbReference type="SAM" id="MobiDB-lite"/>
    </source>
</evidence>
<organism evidence="2 3">
    <name type="scientific">Parahaliea aestuarii</name>
    <dbReference type="NCBI Taxonomy" id="1852021"/>
    <lineage>
        <taxon>Bacteria</taxon>
        <taxon>Pseudomonadati</taxon>
        <taxon>Pseudomonadota</taxon>
        <taxon>Gammaproteobacteria</taxon>
        <taxon>Cellvibrionales</taxon>
        <taxon>Halieaceae</taxon>
        <taxon>Parahaliea</taxon>
    </lineage>
</organism>
<evidence type="ECO:0000313" key="3">
    <source>
        <dbReference type="Proteomes" id="UP000321933"/>
    </source>
</evidence>
<dbReference type="RefSeq" id="WP_148065520.1">
    <property type="nucleotide sequence ID" value="NZ_VRYZ01000008.1"/>
</dbReference>
<sequence>MDKELDKRQDADADPPAGEIHGQSRRRFTRSAAIGGAVVLTLGSRVAWGGGDHHGDGGKKVCVSQHVWDSYVNGGGSGSSAPTDDQLEEVRKFKKYLKKSGGSYELNDHKGKYCVSNYERDDHDWGDKDGHESDKYGWKSDRDYKKEFMDWGYEKGKDGHGKPW</sequence>
<gene>
    <name evidence="2" type="ORF">FVW59_16745</name>
</gene>
<dbReference type="OrthoDB" id="9844196at2"/>
<dbReference type="AlphaFoldDB" id="A0A5C8ZPM9"/>
<protein>
    <submittedName>
        <fullName evidence="2">Uncharacterized protein</fullName>
    </submittedName>
</protein>
<dbReference type="Proteomes" id="UP000321933">
    <property type="component" value="Unassembled WGS sequence"/>
</dbReference>
<dbReference type="EMBL" id="VRYZ01000008">
    <property type="protein sequence ID" value="TXS89662.1"/>
    <property type="molecule type" value="Genomic_DNA"/>
</dbReference>
<proteinExistence type="predicted"/>
<keyword evidence="3" id="KW-1185">Reference proteome</keyword>
<feature type="compositionally biased region" description="Basic and acidic residues" evidence="1">
    <location>
        <begin position="1"/>
        <end position="11"/>
    </location>
</feature>
<evidence type="ECO:0000313" key="2">
    <source>
        <dbReference type="EMBL" id="TXS89662.1"/>
    </source>
</evidence>
<name>A0A5C8ZPM9_9GAMM</name>
<feature type="region of interest" description="Disordered" evidence="1">
    <location>
        <begin position="1"/>
        <end position="28"/>
    </location>
</feature>
<accession>A0A5C8ZPM9</accession>